<organism evidence="5">
    <name type="scientific">uncultured Frankineae bacterium</name>
    <dbReference type="NCBI Taxonomy" id="437475"/>
    <lineage>
        <taxon>Bacteria</taxon>
        <taxon>Bacillati</taxon>
        <taxon>Actinomycetota</taxon>
        <taxon>Actinomycetes</taxon>
        <taxon>Frankiales</taxon>
        <taxon>environmental samples</taxon>
    </lineage>
</organism>
<proteinExistence type="predicted"/>
<feature type="domain" description="GGDEF" evidence="4">
    <location>
        <begin position="419"/>
        <end position="551"/>
    </location>
</feature>
<dbReference type="Gene3D" id="3.20.20.450">
    <property type="entry name" value="EAL domain"/>
    <property type="match status" value="1"/>
</dbReference>
<reference evidence="5" key="1">
    <citation type="submission" date="2020-02" db="EMBL/GenBank/DDBJ databases">
        <authorList>
            <person name="Meier V. D."/>
        </authorList>
    </citation>
    <scope>NUCLEOTIDE SEQUENCE</scope>
    <source>
        <strain evidence="5">AVDCRST_MAG07</strain>
    </source>
</reference>
<evidence type="ECO:0000259" key="4">
    <source>
        <dbReference type="PROSITE" id="PS50887"/>
    </source>
</evidence>
<evidence type="ECO:0000256" key="2">
    <source>
        <dbReference type="SAM" id="Phobius"/>
    </source>
</evidence>
<keyword evidence="2" id="KW-0812">Transmembrane</keyword>
<dbReference type="Pfam" id="PF00990">
    <property type="entry name" value="GGDEF"/>
    <property type="match status" value="1"/>
</dbReference>
<dbReference type="SMART" id="SM00052">
    <property type="entry name" value="EAL"/>
    <property type="match status" value="1"/>
</dbReference>
<dbReference type="InterPro" id="IPR029787">
    <property type="entry name" value="Nucleotide_cyclase"/>
</dbReference>
<protein>
    <submittedName>
        <fullName evidence="5">Diguanylate cyclase/phosphodiesterase (GGDEF &amp; EAL domains) with PAS/PAC sensor(S)</fullName>
    </submittedName>
</protein>
<dbReference type="SUPFAM" id="SSF141868">
    <property type="entry name" value="EAL domain-like"/>
    <property type="match status" value="1"/>
</dbReference>
<dbReference type="Gene3D" id="3.30.450.40">
    <property type="match status" value="1"/>
</dbReference>
<evidence type="ECO:0000313" key="5">
    <source>
        <dbReference type="EMBL" id="CAA9330749.1"/>
    </source>
</evidence>
<dbReference type="InterPro" id="IPR001633">
    <property type="entry name" value="EAL_dom"/>
</dbReference>
<dbReference type="SMART" id="SM00267">
    <property type="entry name" value="GGDEF"/>
    <property type="match status" value="1"/>
</dbReference>
<dbReference type="PROSITE" id="PS50887">
    <property type="entry name" value="GGDEF"/>
    <property type="match status" value="1"/>
</dbReference>
<feature type="transmembrane region" description="Helical" evidence="2">
    <location>
        <begin position="87"/>
        <end position="114"/>
    </location>
</feature>
<keyword evidence="2" id="KW-1133">Transmembrane helix</keyword>
<keyword evidence="2" id="KW-0472">Membrane</keyword>
<dbReference type="SUPFAM" id="SSF55781">
    <property type="entry name" value="GAF domain-like"/>
    <property type="match status" value="1"/>
</dbReference>
<name>A0A6J4LG73_9ACTN</name>
<dbReference type="InterPro" id="IPR029016">
    <property type="entry name" value="GAF-like_dom_sf"/>
</dbReference>
<dbReference type="InterPro" id="IPR043128">
    <property type="entry name" value="Rev_trsase/Diguanyl_cyclase"/>
</dbReference>
<dbReference type="PANTHER" id="PTHR33121:SF19">
    <property type="entry name" value="CYCLIC DI-GMP PHOSPHODIESTERASE PA2567"/>
    <property type="match status" value="1"/>
</dbReference>
<dbReference type="GO" id="GO:0071111">
    <property type="term" value="F:cyclic-guanylate-specific phosphodiesterase activity"/>
    <property type="evidence" value="ECO:0007669"/>
    <property type="project" value="InterPro"/>
</dbReference>
<dbReference type="CDD" id="cd01949">
    <property type="entry name" value="GGDEF"/>
    <property type="match status" value="1"/>
</dbReference>
<evidence type="ECO:0000256" key="1">
    <source>
        <dbReference type="SAM" id="MobiDB-lite"/>
    </source>
</evidence>
<dbReference type="NCBIfam" id="TIGR00254">
    <property type="entry name" value="GGDEF"/>
    <property type="match status" value="1"/>
</dbReference>
<dbReference type="InterPro" id="IPR035919">
    <property type="entry name" value="EAL_sf"/>
</dbReference>
<feature type="domain" description="EAL" evidence="3">
    <location>
        <begin position="559"/>
        <end position="812"/>
    </location>
</feature>
<accession>A0A6J4LG73</accession>
<feature type="region of interest" description="Disordered" evidence="1">
    <location>
        <begin position="305"/>
        <end position="332"/>
    </location>
</feature>
<feature type="transmembrane region" description="Helical" evidence="2">
    <location>
        <begin position="50"/>
        <end position="67"/>
    </location>
</feature>
<dbReference type="InterPro" id="IPR050706">
    <property type="entry name" value="Cyclic-di-GMP_PDE-like"/>
</dbReference>
<evidence type="ECO:0000259" key="3">
    <source>
        <dbReference type="PROSITE" id="PS50883"/>
    </source>
</evidence>
<dbReference type="CDD" id="cd01948">
    <property type="entry name" value="EAL"/>
    <property type="match status" value="1"/>
</dbReference>
<dbReference type="InterPro" id="IPR000160">
    <property type="entry name" value="GGDEF_dom"/>
</dbReference>
<dbReference type="AlphaFoldDB" id="A0A6J4LG73"/>
<dbReference type="EMBL" id="CADCUB010000091">
    <property type="protein sequence ID" value="CAA9330749.1"/>
    <property type="molecule type" value="Genomic_DNA"/>
</dbReference>
<feature type="transmembrane region" description="Helical" evidence="2">
    <location>
        <begin position="151"/>
        <end position="177"/>
    </location>
</feature>
<dbReference type="Pfam" id="PF00563">
    <property type="entry name" value="EAL"/>
    <property type="match status" value="1"/>
</dbReference>
<feature type="transmembrane region" description="Helical" evidence="2">
    <location>
        <begin position="189"/>
        <end position="210"/>
    </location>
</feature>
<dbReference type="PANTHER" id="PTHR33121">
    <property type="entry name" value="CYCLIC DI-GMP PHOSPHODIESTERASE PDEF"/>
    <property type="match status" value="1"/>
</dbReference>
<dbReference type="Gene3D" id="3.30.70.270">
    <property type="match status" value="1"/>
</dbReference>
<feature type="transmembrane region" description="Helical" evidence="2">
    <location>
        <begin position="15"/>
        <end position="38"/>
    </location>
</feature>
<gene>
    <name evidence="5" type="ORF">AVDCRST_MAG07-1764</name>
</gene>
<sequence>MSRALHDEAGAPTRLAHALALLLCGSLLGAGVALTWVAEASDGWRTSVSPALLVPVFAALFYAGHRYSVDVELRRESHSVTLVQVPLALGVMFLAPWAHLAARLAGPLVLAVGLRQAPLKALWNISAAAFEVGAVAFTVGQVEPATPGPVLWLALYGGLLLGDVVGALGLATVWWLVGLPVTLRAVSRSLLVIAPATLVFTALSIVALSADTSDSSMPVVLVVLAGMLALAYRTYRKVVGQQQATQMLYDFVKDLGPLDLASPAAPETLERMRVLLHAQRLDLAVLHGGSWEHLVAWEDRPPRRVDPLPSSASVPRAAVRGPALGSRSGGDEDTMMTPLLAGTELAGVLTATGRLGATRRFDMGDLRLLETVGAELATALDRGRLLTDLERSATTDVLTDLPNLAETTRRLDALLDEHGRVVLAAVTVLSFKEVNETLGREMGDQLLLEVARRLRTTCPDAVVGRVGGARFAVALPARAVDSEPEHFGLTLRSQVEGTAQLGAVGTHVRLSVGLVQAPEHGSSADTLLQRAETAMHSARHVGGGPVLWAPAYEVLGNRRLAVVLALREALSSGALAIAFQPRVSACDGSVRGIEALARWTHPALGTVGPAEFVPLAEASGLMGPLTATVLRQSLTACRDWQRWAPGVGVSVNVSADTVLDASFVTQVAGLLADAGVPAALLTLELTESVLLQDPLLAAERMGELRALGLRLAVDDFGTGYSSLTYLRDLPVDEVKIDKGFVDGLVRDPADRAVVKAVVDIAHTLGLRVVAEGTEHEEQLVVLRQLGVDEVQGFLHARPMPAADMSAWLQERTAARVRRPGEP</sequence>
<dbReference type="SUPFAM" id="SSF55073">
    <property type="entry name" value="Nucleotide cyclase"/>
    <property type="match status" value="1"/>
</dbReference>
<dbReference type="PROSITE" id="PS50883">
    <property type="entry name" value="EAL"/>
    <property type="match status" value="1"/>
</dbReference>
<feature type="transmembrane region" description="Helical" evidence="2">
    <location>
        <begin position="121"/>
        <end position="139"/>
    </location>
</feature>